<proteinExistence type="predicted"/>
<sequence length="205" mass="23888">MPLQKYELVRCISCHYRCELTAQPTVKMMNCVENQYCIWPNDNTYLQIGIRTLLINTYYTLTHTGLIFVDFSRYKINLFTNSKWIEHLKKTGLRIILVSDKQMQPLASYWKKNYQQIVSIIGATDSHEEVKRKIRTSFLGRRDMSISRNQLTDLEIHVLDLFISEYTVRQIAAILNITNKKVYATKQSLKNKMGGRGILNSIISG</sequence>
<feature type="domain" description="HTH luxR-type" evidence="2">
    <location>
        <begin position="150"/>
        <end position="196"/>
    </location>
</feature>
<gene>
    <name evidence="3" type="ORF">FBBNIHIM_10325</name>
</gene>
<reference evidence="3" key="1">
    <citation type="submission" date="2022-05" db="EMBL/GenBank/DDBJ databases">
        <authorList>
            <person name="Blom J."/>
        </authorList>
    </citation>
    <scope>NUCLEOTIDE SEQUENCE</scope>
    <source>
        <strain evidence="3">Type strain: CPO20170097</strain>
    </source>
</reference>
<dbReference type="EMBL" id="CALSBS010000007">
    <property type="protein sequence ID" value="CAH6637207.1"/>
    <property type="molecule type" value="Genomic_DNA"/>
</dbReference>
<dbReference type="Proteomes" id="UP001152651">
    <property type="component" value="Unassembled WGS sequence"/>
</dbReference>
<dbReference type="Pfam" id="PF00196">
    <property type="entry name" value="GerE"/>
    <property type="match status" value="1"/>
</dbReference>
<dbReference type="InterPro" id="IPR016032">
    <property type="entry name" value="Sig_transdc_resp-reg_C-effctor"/>
</dbReference>
<comment type="caution">
    <text evidence="3">The sequence shown here is derived from an EMBL/GenBank/DDBJ whole genome shotgun (WGS) entry which is preliminary data.</text>
</comment>
<dbReference type="InterPro" id="IPR036388">
    <property type="entry name" value="WH-like_DNA-bd_sf"/>
</dbReference>
<keyword evidence="1" id="KW-0238">DNA-binding</keyword>
<evidence type="ECO:0000313" key="4">
    <source>
        <dbReference type="Proteomes" id="UP001152651"/>
    </source>
</evidence>
<accession>A0ABN8T9Q5</accession>
<organism evidence="3 4">
    <name type="scientific">Pseudocitrobacter vendiensis</name>
    <dbReference type="NCBI Taxonomy" id="2488306"/>
    <lineage>
        <taxon>Bacteria</taxon>
        <taxon>Pseudomonadati</taxon>
        <taxon>Pseudomonadota</taxon>
        <taxon>Gammaproteobacteria</taxon>
        <taxon>Enterobacterales</taxon>
        <taxon>Enterobacteriaceae</taxon>
        <taxon>Pseudocitrobacter</taxon>
    </lineage>
</organism>
<dbReference type="Gene3D" id="1.10.10.10">
    <property type="entry name" value="Winged helix-like DNA-binding domain superfamily/Winged helix DNA-binding domain"/>
    <property type="match status" value="1"/>
</dbReference>
<evidence type="ECO:0000256" key="1">
    <source>
        <dbReference type="ARBA" id="ARBA00023125"/>
    </source>
</evidence>
<dbReference type="InterPro" id="IPR000792">
    <property type="entry name" value="Tscrpt_reg_LuxR_C"/>
</dbReference>
<evidence type="ECO:0000313" key="3">
    <source>
        <dbReference type="EMBL" id="CAH6637207.1"/>
    </source>
</evidence>
<keyword evidence="4" id="KW-1185">Reference proteome</keyword>
<name>A0ABN8T9Q5_9ENTR</name>
<evidence type="ECO:0000259" key="2">
    <source>
        <dbReference type="Pfam" id="PF00196"/>
    </source>
</evidence>
<protein>
    <submittedName>
        <fullName evidence="3">Response regulator receiver protein</fullName>
    </submittedName>
</protein>
<dbReference type="SUPFAM" id="SSF46894">
    <property type="entry name" value="C-terminal effector domain of the bipartite response regulators"/>
    <property type="match status" value="1"/>
</dbReference>